<sequence length="86" mass="8524">MNPVTKFAAVSLAAIVLAIACALMDGPSETQAAQDVADEAEYAAALADGGAAKCAALARTPIWTPDGNLICRAAAKPVTVAQGGQP</sequence>
<evidence type="ECO:0000313" key="2">
    <source>
        <dbReference type="EMBL" id="XBP71910.1"/>
    </source>
</evidence>
<organism evidence="2">
    <name type="scientific">Polaromonas hydrogenivorans</name>
    <dbReference type="NCBI Taxonomy" id="335476"/>
    <lineage>
        <taxon>Bacteria</taxon>
        <taxon>Pseudomonadati</taxon>
        <taxon>Pseudomonadota</taxon>
        <taxon>Betaproteobacteria</taxon>
        <taxon>Burkholderiales</taxon>
        <taxon>Comamonadaceae</taxon>
        <taxon>Polaromonas</taxon>
    </lineage>
</organism>
<feature type="chain" id="PRO_5043481833" evidence="1">
    <location>
        <begin position="33"/>
        <end position="86"/>
    </location>
</feature>
<feature type="signal peptide" evidence="1">
    <location>
        <begin position="1"/>
        <end position="32"/>
    </location>
</feature>
<proteinExistence type="predicted"/>
<evidence type="ECO:0000256" key="1">
    <source>
        <dbReference type="SAM" id="SignalP"/>
    </source>
</evidence>
<accession>A0AAU7LWB5</accession>
<name>A0AAU7LWB5_9BURK</name>
<dbReference type="RefSeq" id="WP_349281246.1">
    <property type="nucleotide sequence ID" value="NZ_CBCSCU010000004.1"/>
</dbReference>
<protein>
    <submittedName>
        <fullName evidence="2">Uncharacterized protein</fullName>
    </submittedName>
</protein>
<dbReference type="PROSITE" id="PS51257">
    <property type="entry name" value="PROKAR_LIPOPROTEIN"/>
    <property type="match status" value="1"/>
</dbReference>
<keyword evidence="1" id="KW-0732">Signal</keyword>
<reference evidence="2" key="1">
    <citation type="submission" date="2024-05" db="EMBL/GenBank/DDBJ databases">
        <authorList>
            <person name="Bunk B."/>
            <person name="Swiderski J."/>
            <person name="Sproer C."/>
            <person name="Thiel V."/>
        </authorList>
    </citation>
    <scope>NUCLEOTIDE SEQUENCE</scope>
    <source>
        <strain evidence="2">DSM 17735</strain>
    </source>
</reference>
<dbReference type="EMBL" id="CP157675">
    <property type="protein sequence ID" value="XBP71910.1"/>
    <property type="molecule type" value="Genomic_DNA"/>
</dbReference>
<gene>
    <name evidence="2" type="ORF">ABLV49_08990</name>
</gene>
<dbReference type="AlphaFoldDB" id="A0AAU7LWB5"/>